<evidence type="ECO:0000313" key="2">
    <source>
        <dbReference type="Proteomes" id="UP000187609"/>
    </source>
</evidence>
<organism evidence="1 2">
    <name type="scientific">Nicotiana attenuata</name>
    <name type="common">Coyote tobacco</name>
    <dbReference type="NCBI Taxonomy" id="49451"/>
    <lineage>
        <taxon>Eukaryota</taxon>
        <taxon>Viridiplantae</taxon>
        <taxon>Streptophyta</taxon>
        <taxon>Embryophyta</taxon>
        <taxon>Tracheophyta</taxon>
        <taxon>Spermatophyta</taxon>
        <taxon>Magnoliopsida</taxon>
        <taxon>eudicotyledons</taxon>
        <taxon>Gunneridae</taxon>
        <taxon>Pentapetalae</taxon>
        <taxon>asterids</taxon>
        <taxon>lamiids</taxon>
        <taxon>Solanales</taxon>
        <taxon>Solanaceae</taxon>
        <taxon>Nicotianoideae</taxon>
        <taxon>Nicotianeae</taxon>
        <taxon>Nicotiana</taxon>
    </lineage>
</organism>
<accession>A0A1J6KCM7</accession>
<gene>
    <name evidence="1" type="ORF">A4A49_29973</name>
</gene>
<keyword evidence="2" id="KW-1185">Reference proteome</keyword>
<dbReference type="EMBL" id="MJEQ01003542">
    <property type="protein sequence ID" value="OIT22712.1"/>
    <property type="molecule type" value="Genomic_DNA"/>
</dbReference>
<sequence length="93" mass="10614">MEISLSLPPKFAFGLYKFRFFSPISTSVSAIKFLMYIAYDKNHFPVNDDDEIKSRSRFCVGSKFVKWSILPLTLITATSGEEQIEFATKAGYE</sequence>
<reference evidence="1" key="1">
    <citation type="submission" date="2016-11" db="EMBL/GenBank/DDBJ databases">
        <title>The genome of Nicotiana attenuata.</title>
        <authorList>
            <person name="Xu S."/>
            <person name="Brockmoeller T."/>
            <person name="Gaquerel E."/>
            <person name="Navarro A."/>
            <person name="Kuhl H."/>
            <person name="Gase K."/>
            <person name="Ling Z."/>
            <person name="Zhou W."/>
            <person name="Kreitzer C."/>
            <person name="Stanke M."/>
            <person name="Tang H."/>
            <person name="Lyons E."/>
            <person name="Pandey P."/>
            <person name="Pandey S.P."/>
            <person name="Timmermann B."/>
            <person name="Baldwin I.T."/>
        </authorList>
    </citation>
    <scope>NUCLEOTIDE SEQUENCE [LARGE SCALE GENOMIC DNA]</scope>
    <source>
        <strain evidence="1">UT</strain>
    </source>
</reference>
<proteinExistence type="predicted"/>
<comment type="caution">
    <text evidence="1">The sequence shown here is derived from an EMBL/GenBank/DDBJ whole genome shotgun (WGS) entry which is preliminary data.</text>
</comment>
<dbReference type="AlphaFoldDB" id="A0A1J6KCM7"/>
<dbReference type="Gramene" id="OIT22712">
    <property type="protein sequence ID" value="OIT22712"/>
    <property type="gene ID" value="A4A49_29973"/>
</dbReference>
<name>A0A1J6KCM7_NICAT</name>
<dbReference type="Proteomes" id="UP000187609">
    <property type="component" value="Unassembled WGS sequence"/>
</dbReference>
<evidence type="ECO:0000313" key="1">
    <source>
        <dbReference type="EMBL" id="OIT22712.1"/>
    </source>
</evidence>
<protein>
    <submittedName>
        <fullName evidence="1">Uncharacterized protein</fullName>
    </submittedName>
</protein>